<feature type="binding site" evidence="11">
    <location>
        <position position="45"/>
    </location>
    <ligand>
        <name>L-glutamine</name>
        <dbReference type="ChEBI" id="CHEBI:58359"/>
    </ligand>
</feature>
<comment type="function">
    <text evidence="11">Small subunit of the glutamine-dependent carbamoyl phosphate synthetase (CPSase). CPSase catalyzes the formation of carbamoyl phosphate from the ammonia moiety of glutamine, carbonate, and phosphate donated by ATP, constituting the first step of 2 biosynthetic pathways, one leading to arginine and/or urea and the other to pyrimidine nucleotides. The small subunit (glutamine amidotransferase) binds and cleaves glutamine to supply the large subunit with the substrate ammonia.</text>
</comment>
<keyword evidence="6 11" id="KW-0067">ATP-binding</keyword>
<keyword evidence="11" id="KW-0055">Arginine biosynthesis</keyword>
<evidence type="ECO:0000256" key="1">
    <source>
        <dbReference type="ARBA" id="ARBA00004812"/>
    </source>
</evidence>
<dbReference type="PRINTS" id="PR00099">
    <property type="entry name" value="CPSGATASE"/>
</dbReference>
<evidence type="ECO:0000256" key="3">
    <source>
        <dbReference type="ARBA" id="ARBA00007800"/>
    </source>
</evidence>
<dbReference type="NCBIfam" id="TIGR01368">
    <property type="entry name" value="CPSaseIIsmall"/>
    <property type="match status" value="1"/>
</dbReference>
<proteinExistence type="inferred from homology"/>
<dbReference type="InterPro" id="IPR035686">
    <property type="entry name" value="CPSase_GATase1"/>
</dbReference>
<dbReference type="NCBIfam" id="NF009475">
    <property type="entry name" value="PRK12838.1"/>
    <property type="match status" value="1"/>
</dbReference>
<name>A0A0R2HAR9_9FIRM</name>
<comment type="similarity">
    <text evidence="3 11">Belongs to the CarA family.</text>
</comment>
<feature type="binding site" evidence="11">
    <location>
        <position position="248"/>
    </location>
    <ligand>
        <name>L-glutamine</name>
        <dbReference type="ChEBI" id="CHEBI:58359"/>
    </ligand>
</feature>
<keyword evidence="5 11" id="KW-0547">Nucleotide-binding</keyword>
<evidence type="ECO:0000256" key="8">
    <source>
        <dbReference type="ARBA" id="ARBA00022975"/>
    </source>
</evidence>
<dbReference type="GO" id="GO:0006207">
    <property type="term" value="P:'de novo' pyrimidine nucleobase biosynthetic process"/>
    <property type="evidence" value="ECO:0007669"/>
    <property type="project" value="InterPro"/>
</dbReference>
<evidence type="ECO:0000256" key="5">
    <source>
        <dbReference type="ARBA" id="ARBA00022741"/>
    </source>
</evidence>
<evidence type="ECO:0000313" key="13">
    <source>
        <dbReference type="EMBL" id="KRN50047.1"/>
    </source>
</evidence>
<keyword evidence="7 11" id="KW-0315">Glutamine amidotransferase</keyword>
<comment type="catalytic activity">
    <reaction evidence="9 11">
        <text>hydrogencarbonate + L-glutamine + 2 ATP + H2O = carbamoyl phosphate + L-glutamate + 2 ADP + phosphate + 2 H(+)</text>
        <dbReference type="Rhea" id="RHEA:18633"/>
        <dbReference type="ChEBI" id="CHEBI:15377"/>
        <dbReference type="ChEBI" id="CHEBI:15378"/>
        <dbReference type="ChEBI" id="CHEBI:17544"/>
        <dbReference type="ChEBI" id="CHEBI:29985"/>
        <dbReference type="ChEBI" id="CHEBI:30616"/>
        <dbReference type="ChEBI" id="CHEBI:43474"/>
        <dbReference type="ChEBI" id="CHEBI:58228"/>
        <dbReference type="ChEBI" id="CHEBI:58359"/>
        <dbReference type="ChEBI" id="CHEBI:456216"/>
        <dbReference type="EC" id="6.3.5.5"/>
    </reaction>
</comment>
<dbReference type="GO" id="GO:0004359">
    <property type="term" value="F:glutaminase activity"/>
    <property type="evidence" value="ECO:0007669"/>
    <property type="project" value="RHEA"/>
</dbReference>
<dbReference type="InterPro" id="IPR036480">
    <property type="entry name" value="CarbP_synth_ssu_N_sf"/>
</dbReference>
<dbReference type="GO" id="GO:0006541">
    <property type="term" value="P:glutamine metabolic process"/>
    <property type="evidence" value="ECO:0007669"/>
    <property type="project" value="InterPro"/>
</dbReference>
<reference evidence="13 14" key="1">
    <citation type="journal article" date="2015" name="Genome Announc.">
        <title>Expanding the biotechnology potential of lactobacilli through comparative genomics of 213 strains and associated genera.</title>
        <authorList>
            <person name="Sun Z."/>
            <person name="Harris H.M."/>
            <person name="McCann A."/>
            <person name="Guo C."/>
            <person name="Argimon S."/>
            <person name="Zhang W."/>
            <person name="Yang X."/>
            <person name="Jeffery I.B."/>
            <person name="Cooney J.C."/>
            <person name="Kagawa T.F."/>
            <person name="Liu W."/>
            <person name="Song Y."/>
            <person name="Salvetti E."/>
            <person name="Wrobel A."/>
            <person name="Rasinkangas P."/>
            <person name="Parkhill J."/>
            <person name="Rea M.C."/>
            <person name="O'Sullivan O."/>
            <person name="Ritari J."/>
            <person name="Douillard F.P."/>
            <person name="Paul Ross R."/>
            <person name="Yang R."/>
            <person name="Briner A.E."/>
            <person name="Felis G.E."/>
            <person name="de Vos W.M."/>
            <person name="Barrangou R."/>
            <person name="Klaenhammer T.R."/>
            <person name="Caufield P.W."/>
            <person name="Cui Y."/>
            <person name="Zhang H."/>
            <person name="O'Toole P.W."/>
        </authorList>
    </citation>
    <scope>NUCLEOTIDE SEQUENCE [LARGE SCALE GENOMIC DNA]</scope>
    <source>
        <strain evidence="13 14">DSM 20405</strain>
    </source>
</reference>
<dbReference type="PANTHER" id="PTHR43418">
    <property type="entry name" value="MULTIFUNCTIONAL TRYPTOPHAN BIOSYNTHESIS PROTEIN-RELATED"/>
    <property type="match status" value="1"/>
</dbReference>
<evidence type="ECO:0000259" key="12">
    <source>
        <dbReference type="SMART" id="SM01097"/>
    </source>
</evidence>
<protein>
    <recommendedName>
        <fullName evidence="11">Carbamoyl phosphate synthase small chain</fullName>
        <ecNumber evidence="11">6.3.5.5</ecNumber>
    </recommendedName>
    <alternativeName>
        <fullName evidence="11">Carbamoyl phosphate synthetase glutamine chain</fullName>
    </alternativeName>
</protein>
<evidence type="ECO:0000256" key="2">
    <source>
        <dbReference type="ARBA" id="ARBA00005077"/>
    </source>
</evidence>
<evidence type="ECO:0000313" key="14">
    <source>
        <dbReference type="Proteomes" id="UP000051841"/>
    </source>
</evidence>
<dbReference type="Pfam" id="PF00988">
    <property type="entry name" value="CPSase_sm_chain"/>
    <property type="match status" value="1"/>
</dbReference>
<dbReference type="FunFam" id="3.50.30.20:FF:000001">
    <property type="entry name" value="Carbamoyl-phosphate synthase small chain"/>
    <property type="match status" value="1"/>
</dbReference>
<dbReference type="CDD" id="cd01744">
    <property type="entry name" value="GATase1_CPSase"/>
    <property type="match status" value="1"/>
</dbReference>
<dbReference type="UniPathway" id="UPA00070">
    <property type="reaction ID" value="UER00115"/>
</dbReference>
<organism evidence="13 14">
    <name type="scientific">Kandleria vitulina DSM 20405</name>
    <dbReference type="NCBI Taxonomy" id="1410657"/>
    <lineage>
        <taxon>Bacteria</taxon>
        <taxon>Bacillati</taxon>
        <taxon>Bacillota</taxon>
        <taxon>Erysipelotrichia</taxon>
        <taxon>Erysipelotrichales</taxon>
        <taxon>Coprobacillaceae</taxon>
        <taxon>Kandleria</taxon>
    </lineage>
</organism>
<feature type="binding site" evidence="11">
    <location>
        <position position="221"/>
    </location>
    <ligand>
        <name>L-glutamine</name>
        <dbReference type="ChEBI" id="CHEBI:58359"/>
    </ligand>
</feature>
<evidence type="ECO:0000256" key="7">
    <source>
        <dbReference type="ARBA" id="ARBA00022962"/>
    </source>
</evidence>
<dbReference type="SUPFAM" id="SSF52317">
    <property type="entry name" value="Class I glutamine amidotransferase-like"/>
    <property type="match status" value="1"/>
</dbReference>
<comment type="subunit">
    <text evidence="11">Composed of two chains; the small (or glutamine) chain promotes the hydrolysis of glutamine to ammonia, which is used by the large (or ammonia) chain to synthesize carbamoyl phosphate. Tetramer of heterodimers (alpha,beta)4.</text>
</comment>
<dbReference type="Proteomes" id="UP000051841">
    <property type="component" value="Unassembled WGS sequence"/>
</dbReference>
<accession>A0A0R2HAR9</accession>
<comment type="caution">
    <text evidence="13">The sequence shown here is derived from an EMBL/GenBank/DDBJ whole genome shotgun (WGS) entry which is preliminary data.</text>
</comment>
<dbReference type="Pfam" id="PF00117">
    <property type="entry name" value="GATase"/>
    <property type="match status" value="1"/>
</dbReference>
<dbReference type="Gene3D" id="3.40.50.880">
    <property type="match status" value="1"/>
</dbReference>
<dbReference type="AlphaFoldDB" id="A0A0R2HAR9"/>
<evidence type="ECO:0000256" key="6">
    <source>
        <dbReference type="ARBA" id="ARBA00022840"/>
    </source>
</evidence>
<dbReference type="EC" id="6.3.5.5" evidence="11"/>
<dbReference type="SMART" id="SM01097">
    <property type="entry name" value="CPSase_sm_chain"/>
    <property type="match status" value="1"/>
</dbReference>
<dbReference type="InterPro" id="IPR006274">
    <property type="entry name" value="CarbamoylP_synth_ssu"/>
</dbReference>
<feature type="domain" description="Carbamoyl-phosphate synthase small subunit N-terminal" evidence="12">
    <location>
        <begin position="1"/>
        <end position="131"/>
    </location>
</feature>
<evidence type="ECO:0000256" key="11">
    <source>
        <dbReference type="HAMAP-Rule" id="MF_01209"/>
    </source>
</evidence>
<feature type="binding site" evidence="11">
    <location>
        <position position="251"/>
    </location>
    <ligand>
        <name>L-glutamine</name>
        <dbReference type="ChEBI" id="CHEBI:58359"/>
    </ligand>
</feature>
<feature type="active site" description="Nucleophile" evidence="11">
    <location>
        <position position="247"/>
    </location>
</feature>
<comment type="catalytic activity">
    <reaction evidence="10 11">
        <text>L-glutamine + H2O = L-glutamate + NH4(+)</text>
        <dbReference type="Rhea" id="RHEA:15889"/>
        <dbReference type="ChEBI" id="CHEBI:15377"/>
        <dbReference type="ChEBI" id="CHEBI:28938"/>
        <dbReference type="ChEBI" id="CHEBI:29985"/>
        <dbReference type="ChEBI" id="CHEBI:58359"/>
    </reaction>
</comment>
<dbReference type="RefSeq" id="WP_031589238.1">
    <property type="nucleotide sequence ID" value="NZ_JNKN01000014.1"/>
</dbReference>
<keyword evidence="14" id="KW-1185">Reference proteome</keyword>
<dbReference type="InterPro" id="IPR050472">
    <property type="entry name" value="Anth_synth/Amidotransfase"/>
</dbReference>
<dbReference type="InterPro" id="IPR017926">
    <property type="entry name" value="GATASE"/>
</dbReference>
<comment type="caution">
    <text evidence="11">Lacks conserved residue(s) required for the propagation of feature annotation.</text>
</comment>
<gene>
    <name evidence="11" type="primary">carA</name>
    <name evidence="13" type="ORF">IV49_GL000493</name>
</gene>
<sequence>MKAYLILEDGHVFEGESFGAVKEVISEFVFNTSMTGYVEVLTDPSYAGQSVVMTYPLIGNYGVPLDDQESAHPFVEGFVVNELSRLGSNFRMNMSLNDYMIENNIPGIQGVDTRAITKIIRNKGCMNGMITTKKYDIDEVIEKLKAYKVTGVVSRCSCDEPYRVGEVGGYKVALYDFGAKRNIARELANRGCDVTVVPASTPASAILDGKYDGILLSNGPGDPSECTEIIEEIKKLIDSKMPIFAICLGHQLMALAHGFTTEKMVYGHHGANHPVKDLHTNRVYISTQNHNYVIKEDSIDASKAKVWFKNVNDDTIEGLEYLNENIKTVQFHPEACAGPVDTNYLFDTFIEMMGGSKNA</sequence>
<feature type="binding site" evidence="11">
    <location>
        <position position="292"/>
    </location>
    <ligand>
        <name>L-glutamine</name>
        <dbReference type="ChEBI" id="CHEBI:58359"/>
    </ligand>
</feature>
<dbReference type="GO" id="GO:0044205">
    <property type="term" value="P:'de novo' UMP biosynthetic process"/>
    <property type="evidence" value="ECO:0007669"/>
    <property type="project" value="UniProtKB-UniRule"/>
</dbReference>
<dbReference type="PRINTS" id="PR00097">
    <property type="entry name" value="ANTSNTHASEII"/>
</dbReference>
<dbReference type="GO" id="GO:0005524">
    <property type="term" value="F:ATP binding"/>
    <property type="evidence" value="ECO:0007669"/>
    <property type="project" value="UniProtKB-UniRule"/>
</dbReference>
<dbReference type="UniPathway" id="UPA00068">
    <property type="reaction ID" value="UER00171"/>
</dbReference>
<dbReference type="GO" id="GO:0004088">
    <property type="term" value="F:carbamoyl-phosphate synthase (glutamine-hydrolyzing) activity"/>
    <property type="evidence" value="ECO:0007669"/>
    <property type="project" value="UniProtKB-UniRule"/>
</dbReference>
<dbReference type="PANTHER" id="PTHR43418:SF7">
    <property type="entry name" value="CARBAMOYL-PHOSPHATE SYNTHASE SMALL CHAIN"/>
    <property type="match status" value="1"/>
</dbReference>
<dbReference type="HAMAP" id="MF_01209">
    <property type="entry name" value="CPSase_S_chain"/>
    <property type="match status" value="1"/>
</dbReference>
<feature type="active site" evidence="11">
    <location>
        <position position="332"/>
    </location>
</feature>
<keyword evidence="4 11" id="KW-0436">Ligase</keyword>
<dbReference type="PROSITE" id="PS51273">
    <property type="entry name" value="GATASE_TYPE_1"/>
    <property type="match status" value="1"/>
</dbReference>
<comment type="pathway">
    <text evidence="1 11">Pyrimidine metabolism; UMP biosynthesis via de novo pathway; (S)-dihydroorotate from bicarbonate: step 1/3.</text>
</comment>
<dbReference type="Gene3D" id="3.50.30.20">
    <property type="entry name" value="Carbamoyl-phosphate synthase small subunit, N-terminal domain"/>
    <property type="match status" value="1"/>
</dbReference>
<keyword evidence="11" id="KW-0028">Amino-acid biosynthesis</keyword>
<feature type="binding site" evidence="11">
    <location>
        <position position="289"/>
    </location>
    <ligand>
        <name>L-glutamine</name>
        <dbReference type="ChEBI" id="CHEBI:58359"/>
    </ligand>
</feature>
<comment type="pathway">
    <text evidence="2 11">Amino-acid biosynthesis; L-arginine biosynthesis; carbamoyl phosphate from bicarbonate: step 1/1.</text>
</comment>
<dbReference type="GO" id="GO:0006526">
    <property type="term" value="P:L-arginine biosynthetic process"/>
    <property type="evidence" value="ECO:0007669"/>
    <property type="project" value="UniProtKB-UniRule"/>
</dbReference>
<dbReference type="PATRIC" id="fig|1410657.5.peg.520"/>
<feature type="binding site" evidence="11">
    <location>
        <position position="219"/>
    </location>
    <ligand>
        <name>L-glutamine</name>
        <dbReference type="ChEBI" id="CHEBI:58359"/>
    </ligand>
</feature>
<dbReference type="EMBL" id="JQBL01000015">
    <property type="protein sequence ID" value="KRN50047.1"/>
    <property type="molecule type" value="Genomic_DNA"/>
</dbReference>
<dbReference type="InterPro" id="IPR029062">
    <property type="entry name" value="Class_I_gatase-like"/>
</dbReference>
<evidence type="ECO:0000256" key="10">
    <source>
        <dbReference type="ARBA" id="ARBA00049285"/>
    </source>
</evidence>
<dbReference type="SUPFAM" id="SSF52021">
    <property type="entry name" value="Carbamoyl phosphate synthetase, small subunit N-terminal domain"/>
    <property type="match status" value="1"/>
</dbReference>
<dbReference type="PRINTS" id="PR00096">
    <property type="entry name" value="GATASE"/>
</dbReference>
<feature type="active site" evidence="11">
    <location>
        <position position="334"/>
    </location>
</feature>
<evidence type="ECO:0000256" key="9">
    <source>
        <dbReference type="ARBA" id="ARBA00048816"/>
    </source>
</evidence>
<keyword evidence="8 11" id="KW-0665">Pyrimidine biosynthesis</keyword>
<dbReference type="InterPro" id="IPR002474">
    <property type="entry name" value="CarbamoylP_synth_ssu_N"/>
</dbReference>
<feature type="region of interest" description="CPSase" evidence="11">
    <location>
        <begin position="1"/>
        <end position="170"/>
    </location>
</feature>
<evidence type="ECO:0000256" key="4">
    <source>
        <dbReference type="ARBA" id="ARBA00022598"/>
    </source>
</evidence>